<proteinExistence type="predicted"/>
<feature type="transmembrane region" description="Helical" evidence="1">
    <location>
        <begin position="6"/>
        <end position="23"/>
    </location>
</feature>
<dbReference type="EMBL" id="UINC01125184">
    <property type="protein sequence ID" value="SVD02839.1"/>
    <property type="molecule type" value="Genomic_DNA"/>
</dbReference>
<evidence type="ECO:0000256" key="1">
    <source>
        <dbReference type="SAM" id="Phobius"/>
    </source>
</evidence>
<keyword evidence="1" id="KW-0472">Membrane</keyword>
<name>A0A382RYR1_9ZZZZ</name>
<organism evidence="2">
    <name type="scientific">marine metagenome</name>
    <dbReference type="NCBI Taxonomy" id="408172"/>
    <lineage>
        <taxon>unclassified sequences</taxon>
        <taxon>metagenomes</taxon>
        <taxon>ecological metagenomes</taxon>
    </lineage>
</organism>
<dbReference type="AlphaFoldDB" id="A0A382RYR1"/>
<feature type="non-terminal residue" evidence="2">
    <location>
        <position position="58"/>
    </location>
</feature>
<gene>
    <name evidence="2" type="ORF">METZ01_LOCUS355693</name>
</gene>
<protein>
    <submittedName>
        <fullName evidence="2">Uncharacterized protein</fullName>
    </submittedName>
</protein>
<evidence type="ECO:0000313" key="2">
    <source>
        <dbReference type="EMBL" id="SVD02839.1"/>
    </source>
</evidence>
<sequence length="58" mass="7018">MTDYIMTFLFLVLPLGFFVYMAIDQLLWIHDMDLDTVIKNFYHKYIKKDQRSIKVVVS</sequence>
<keyword evidence="1" id="KW-0812">Transmembrane</keyword>
<keyword evidence="1" id="KW-1133">Transmembrane helix</keyword>
<accession>A0A382RYR1</accession>
<reference evidence="2" key="1">
    <citation type="submission" date="2018-05" db="EMBL/GenBank/DDBJ databases">
        <authorList>
            <person name="Lanie J.A."/>
            <person name="Ng W.-L."/>
            <person name="Kazmierczak K.M."/>
            <person name="Andrzejewski T.M."/>
            <person name="Davidsen T.M."/>
            <person name="Wayne K.J."/>
            <person name="Tettelin H."/>
            <person name="Glass J.I."/>
            <person name="Rusch D."/>
            <person name="Podicherti R."/>
            <person name="Tsui H.-C.T."/>
            <person name="Winkler M.E."/>
        </authorList>
    </citation>
    <scope>NUCLEOTIDE SEQUENCE</scope>
</reference>